<name>A0A562JJD1_9BACI</name>
<evidence type="ECO:0000256" key="1">
    <source>
        <dbReference type="SAM" id="Phobius"/>
    </source>
</evidence>
<feature type="transmembrane region" description="Helical" evidence="1">
    <location>
        <begin position="56"/>
        <end position="75"/>
    </location>
</feature>
<organism evidence="2 3">
    <name type="scientific">Cytobacillus oceanisediminis</name>
    <dbReference type="NCBI Taxonomy" id="665099"/>
    <lineage>
        <taxon>Bacteria</taxon>
        <taxon>Bacillati</taxon>
        <taxon>Bacillota</taxon>
        <taxon>Bacilli</taxon>
        <taxon>Bacillales</taxon>
        <taxon>Bacillaceae</taxon>
        <taxon>Cytobacillus</taxon>
    </lineage>
</organism>
<reference evidence="2 3" key="1">
    <citation type="journal article" date="2015" name="Stand. Genomic Sci.">
        <title>Genomic Encyclopedia of Bacterial and Archaeal Type Strains, Phase III: the genomes of soil and plant-associated and newly described type strains.</title>
        <authorList>
            <person name="Whitman W.B."/>
            <person name="Woyke T."/>
            <person name="Klenk H.P."/>
            <person name="Zhou Y."/>
            <person name="Lilburn T.G."/>
            <person name="Beck B.J."/>
            <person name="De Vos P."/>
            <person name="Vandamme P."/>
            <person name="Eisen J.A."/>
            <person name="Garrity G."/>
            <person name="Hugenholtz P."/>
            <person name="Kyrpides N.C."/>
        </authorList>
    </citation>
    <scope>NUCLEOTIDE SEQUENCE [LARGE SCALE GENOMIC DNA]</scope>
    <source>
        <strain evidence="2 3">CGMCC 1.10115</strain>
    </source>
</reference>
<dbReference type="AlphaFoldDB" id="A0A562JJD1"/>
<protein>
    <submittedName>
        <fullName evidence="2">Uncharacterized protein</fullName>
    </submittedName>
</protein>
<keyword evidence="1" id="KW-0472">Membrane</keyword>
<sequence length="76" mass="8912">MKLILTFLFLLVVVHFSYQKIIVLVKMCKNPILPLKMTSVLQYGDFLRKILVPQSLQRVIVYLLMLVFLILMFILG</sequence>
<gene>
    <name evidence="2" type="ORF">IQ19_04006</name>
</gene>
<accession>A0A562JJD1</accession>
<dbReference type="GeneID" id="65405127"/>
<evidence type="ECO:0000313" key="3">
    <source>
        <dbReference type="Proteomes" id="UP000318667"/>
    </source>
</evidence>
<proteinExistence type="predicted"/>
<evidence type="ECO:0000313" key="2">
    <source>
        <dbReference type="EMBL" id="TWH83024.1"/>
    </source>
</evidence>
<comment type="caution">
    <text evidence="2">The sequence shown here is derived from an EMBL/GenBank/DDBJ whole genome shotgun (WGS) entry which is preliminary data.</text>
</comment>
<keyword evidence="3" id="KW-1185">Reference proteome</keyword>
<keyword evidence="1" id="KW-1133">Transmembrane helix</keyword>
<dbReference type="RefSeq" id="WP_144544251.1">
    <property type="nucleotide sequence ID" value="NZ_CBCSDC010000015.1"/>
</dbReference>
<dbReference type="Proteomes" id="UP000318667">
    <property type="component" value="Unassembled WGS sequence"/>
</dbReference>
<keyword evidence="1" id="KW-0812">Transmembrane</keyword>
<dbReference type="EMBL" id="VLKI01000014">
    <property type="protein sequence ID" value="TWH83024.1"/>
    <property type="molecule type" value="Genomic_DNA"/>
</dbReference>